<evidence type="ECO:0000313" key="3">
    <source>
        <dbReference type="Proteomes" id="UP000659697"/>
    </source>
</evidence>
<dbReference type="Proteomes" id="UP000659697">
    <property type="component" value="Unassembled WGS sequence"/>
</dbReference>
<evidence type="ECO:0008006" key="4">
    <source>
        <dbReference type="Google" id="ProtNLM"/>
    </source>
</evidence>
<dbReference type="InterPro" id="IPR021529">
    <property type="entry name" value="DUF2798"/>
</dbReference>
<comment type="caution">
    <text evidence="2">The sequence shown here is derived from an EMBL/GenBank/DDBJ whole genome shotgun (WGS) entry which is preliminary data.</text>
</comment>
<evidence type="ECO:0000313" key="2">
    <source>
        <dbReference type="EMBL" id="GHG65676.1"/>
    </source>
</evidence>
<evidence type="ECO:0000256" key="1">
    <source>
        <dbReference type="SAM" id="Phobius"/>
    </source>
</evidence>
<organism evidence="2 3">
    <name type="scientific">Alishewanella longhuensis</name>
    <dbReference type="NCBI Taxonomy" id="1091037"/>
    <lineage>
        <taxon>Bacteria</taxon>
        <taxon>Pseudomonadati</taxon>
        <taxon>Pseudomonadota</taxon>
        <taxon>Gammaproteobacteria</taxon>
        <taxon>Alteromonadales</taxon>
        <taxon>Alteromonadaceae</taxon>
        <taxon>Alishewanella</taxon>
    </lineage>
</organism>
<keyword evidence="1" id="KW-0812">Transmembrane</keyword>
<keyword evidence="1" id="KW-1133">Transmembrane helix</keyword>
<accession>A0ABQ3L1U7</accession>
<protein>
    <recommendedName>
        <fullName evidence="4">DUF2798 domain-containing protein</fullName>
    </recommendedName>
</protein>
<dbReference type="EMBL" id="BNAO01000002">
    <property type="protein sequence ID" value="GHG65676.1"/>
    <property type="molecule type" value="Genomic_DNA"/>
</dbReference>
<name>A0ABQ3L1U7_9ALTE</name>
<keyword evidence="3" id="KW-1185">Reference proteome</keyword>
<proteinExistence type="predicted"/>
<reference evidence="3" key="1">
    <citation type="journal article" date="2019" name="Int. J. Syst. Evol. Microbiol.">
        <title>The Global Catalogue of Microorganisms (GCM) 10K type strain sequencing project: providing services to taxonomists for standard genome sequencing and annotation.</title>
        <authorList>
            <consortium name="The Broad Institute Genomics Platform"/>
            <consortium name="The Broad Institute Genome Sequencing Center for Infectious Disease"/>
            <person name="Wu L."/>
            <person name="Ma J."/>
        </authorList>
    </citation>
    <scope>NUCLEOTIDE SEQUENCE [LARGE SCALE GENOMIC DNA]</scope>
    <source>
        <strain evidence="3">CGMCC 1.7003</strain>
    </source>
</reference>
<feature type="transmembrane region" description="Helical" evidence="1">
    <location>
        <begin position="31"/>
        <end position="54"/>
    </location>
</feature>
<sequence length="64" mass="7077">MPLLLSILMTFIVSFVSTLKGLGIEGFTLIGWLSAWALSWLIAFPTLLMVLPLVKKLTAYLVHS</sequence>
<dbReference type="Pfam" id="PF11391">
    <property type="entry name" value="DUF2798"/>
    <property type="match status" value="1"/>
</dbReference>
<keyword evidence="1" id="KW-0472">Membrane</keyword>
<gene>
    <name evidence="2" type="ORF">GCM10010919_13160</name>
</gene>